<keyword evidence="2" id="KW-1185">Reference proteome</keyword>
<organism evidence="1 2">
    <name type="scientific">Neophaeococcomyces mojaviensis</name>
    <dbReference type="NCBI Taxonomy" id="3383035"/>
    <lineage>
        <taxon>Eukaryota</taxon>
        <taxon>Fungi</taxon>
        <taxon>Dikarya</taxon>
        <taxon>Ascomycota</taxon>
        <taxon>Pezizomycotina</taxon>
        <taxon>Eurotiomycetes</taxon>
        <taxon>Chaetothyriomycetidae</taxon>
        <taxon>Chaetothyriales</taxon>
        <taxon>Chaetothyriales incertae sedis</taxon>
        <taxon>Neophaeococcomyces</taxon>
    </lineage>
</organism>
<comment type="caution">
    <text evidence="1">The sequence shown here is derived from an EMBL/GenBank/DDBJ whole genome shotgun (WGS) entry which is preliminary data.</text>
</comment>
<evidence type="ECO:0000313" key="1">
    <source>
        <dbReference type="EMBL" id="KAJ9661435.1"/>
    </source>
</evidence>
<gene>
    <name evidence="1" type="ORF">H2198_002003</name>
</gene>
<accession>A0ACC3AG18</accession>
<protein>
    <submittedName>
        <fullName evidence="1">Uncharacterized protein</fullName>
    </submittedName>
</protein>
<sequence length="265" mass="29983">MSRPEHVPRLILAAHYDSKSWPKGFVGTVDIAVSCAMMLHIATAIDESLSKTWNNTNETVLRQQQDFSAIQIIFFDGEEQLKGGWNDYDGFYGSRELARKWQATNFPTGSKFPDAISSIRLFVLLDLLGAKSPTIPSYFQSTRTEYLALPSIEKRLARLGLPKSLAHPFLIDTKNGSGDDKTEQALLMQQYNKNGRTPPPRSIQDDHIAFLERGVDILCLIPSLFPKVWHKMQDDAEHIDSNVMADWTRMLTALWRSSLTHDCEA</sequence>
<evidence type="ECO:0000313" key="2">
    <source>
        <dbReference type="Proteomes" id="UP001172386"/>
    </source>
</evidence>
<reference evidence="1" key="1">
    <citation type="submission" date="2022-10" db="EMBL/GenBank/DDBJ databases">
        <title>Culturing micro-colonial fungi from biological soil crusts in the Mojave desert and describing Neophaeococcomyces mojavensis, and introducing the new genera and species Taxawa tesnikishii.</title>
        <authorList>
            <person name="Kurbessoian T."/>
            <person name="Stajich J.E."/>
        </authorList>
    </citation>
    <scope>NUCLEOTIDE SEQUENCE</scope>
    <source>
        <strain evidence="1">JES_112</strain>
    </source>
</reference>
<name>A0ACC3AG18_9EURO</name>
<proteinExistence type="predicted"/>
<dbReference type="EMBL" id="JAPDRQ010000023">
    <property type="protein sequence ID" value="KAJ9661435.1"/>
    <property type="molecule type" value="Genomic_DNA"/>
</dbReference>
<dbReference type="Proteomes" id="UP001172386">
    <property type="component" value="Unassembled WGS sequence"/>
</dbReference>